<dbReference type="PANTHER" id="PTHR11640:SF31">
    <property type="entry name" value="IRREGULAR CHIASM C-ROUGHEST PROTEIN-RELATED"/>
    <property type="match status" value="1"/>
</dbReference>
<keyword evidence="2 7" id="KW-0472">Membrane</keyword>
<feature type="domain" description="Ig-like" evidence="8">
    <location>
        <begin position="164"/>
        <end position="257"/>
    </location>
</feature>
<reference evidence="9" key="1">
    <citation type="submission" date="2018-11" db="EMBL/GenBank/DDBJ databases">
        <title>Venom-gland transcriptomics and venom proteomics of the Florida green centipede (Hemiscolopendra marginata) reveal sex-based variation in a centipede venom.</title>
        <authorList>
            <person name="Nystrom G.S."/>
            <person name="Ward M.J."/>
            <person name="Ellsworth S.A."/>
            <person name="Rokyta D.R."/>
        </authorList>
    </citation>
    <scope>NUCLEOTIDE SEQUENCE</scope>
    <source>
        <tissue evidence="9">Venom gland</tissue>
    </source>
</reference>
<evidence type="ECO:0000256" key="1">
    <source>
        <dbReference type="ARBA" id="ARBA00004479"/>
    </source>
</evidence>
<dbReference type="Gene3D" id="2.60.40.10">
    <property type="entry name" value="Immunoglobulins"/>
    <property type="match status" value="9"/>
</dbReference>
<evidence type="ECO:0000256" key="5">
    <source>
        <dbReference type="ARBA" id="ARBA00023319"/>
    </source>
</evidence>
<dbReference type="InterPro" id="IPR013162">
    <property type="entry name" value="CD80_C2-set"/>
</dbReference>
<dbReference type="PROSITE" id="PS50835">
    <property type="entry name" value="IG_LIKE"/>
    <property type="match status" value="8"/>
</dbReference>
<feature type="transmembrane region" description="Helical" evidence="7">
    <location>
        <begin position="991"/>
        <end position="1017"/>
    </location>
</feature>
<evidence type="ECO:0000256" key="2">
    <source>
        <dbReference type="ARBA" id="ARBA00023136"/>
    </source>
</evidence>
<dbReference type="AlphaFoldDB" id="A0A646QD31"/>
<name>A0A646QD31_9MYRI</name>
<dbReference type="GO" id="GO:0005911">
    <property type="term" value="C:cell-cell junction"/>
    <property type="evidence" value="ECO:0007669"/>
    <property type="project" value="TreeGrafter"/>
</dbReference>
<evidence type="ECO:0000259" key="8">
    <source>
        <dbReference type="PROSITE" id="PS50835"/>
    </source>
</evidence>
<feature type="domain" description="Ig-like" evidence="8">
    <location>
        <begin position="808"/>
        <end position="888"/>
    </location>
</feature>
<evidence type="ECO:0000256" key="7">
    <source>
        <dbReference type="SAM" id="Phobius"/>
    </source>
</evidence>
<feature type="domain" description="Ig-like" evidence="8">
    <location>
        <begin position="268"/>
        <end position="364"/>
    </location>
</feature>
<keyword evidence="7" id="KW-1133">Transmembrane helix</keyword>
<feature type="domain" description="Ig-like" evidence="8">
    <location>
        <begin position="698"/>
        <end position="797"/>
    </location>
</feature>
<dbReference type="PANTHER" id="PTHR11640">
    <property type="entry name" value="NEPHRIN"/>
    <property type="match status" value="1"/>
</dbReference>
<dbReference type="InterPro" id="IPR036179">
    <property type="entry name" value="Ig-like_dom_sf"/>
</dbReference>
<dbReference type="Pfam" id="PF13895">
    <property type="entry name" value="Ig_2"/>
    <property type="match status" value="2"/>
</dbReference>
<accession>A0A646QD31</accession>
<protein>
    <submittedName>
        <fullName evidence="9">Hemicentin-1</fullName>
    </submittedName>
</protein>
<dbReference type="SUPFAM" id="SSF48726">
    <property type="entry name" value="Immunoglobulin"/>
    <property type="match status" value="7"/>
</dbReference>
<keyword evidence="4" id="KW-0325">Glycoprotein</keyword>
<feature type="domain" description="Ig-like" evidence="8">
    <location>
        <begin position="517"/>
        <end position="604"/>
    </location>
</feature>
<feature type="compositionally biased region" description="Acidic residues" evidence="6">
    <location>
        <begin position="454"/>
        <end position="475"/>
    </location>
</feature>
<evidence type="ECO:0000256" key="3">
    <source>
        <dbReference type="ARBA" id="ARBA00023157"/>
    </source>
</evidence>
<keyword evidence="7" id="KW-0812">Transmembrane</keyword>
<sequence>MGPLCGVGALVPVGRRSGRESLLSLTIALLLALVVVDHVAYGDVTRHEMKVIAGNSLDIPCDIDLNKCGPLYNVKIYKNGNRVFTYDNNTTPPRSNVSGVLERSVGLVKLHIDTDENKVVLHISHVFLVEEGMYRCETTYQTVVESCTTIAFTSVETLAPPTSPQISLDDIYFNMTRIGPFMEGSNITLKCDSTGKPEAKVTWWNGTESTKGLYNFFSDTKETKRGVNIINLVVSRYDLHSRFECQAINEAIDAPLTNWIEVDVEVQPLTIDIIGPEDPILEDSEVTLVCEVTGARPKADITWFSGDTEEEASSKPEIILEENGFTVTTRSTYTFKVDHHKNGLKIRCRASNKVTVAKGEESLVDTYELNVYYAPRVKVVSRLANESGEVDVKDSGSMEMFCLYDANPMKPVNVSWFRNLKLIDFDDASDEDAVDDDYDNEERLYYKKGNINDKDDDESADGEDDDDDDNDDDYDDYPSLVINKILHVDKGEYICRVDNEVGYGLSSTTLKVDVLHPPIMQIDFDPEDIRDDDDVNVTISCELVTGNPHEAVLYRWWKDGVLINETDDDEIELESVDRTHTGNYSCAGENKIGWGPPSKPKRLLVKYQPGQATMKYLPETPIKGKSLNLTCSVDDLGEPPANRYRWYRNDIHLADAGKSQYVIESVSLKTISNFTCTAVNEVGEGLYATKSIEIKAPPSFIETLPEIYGVLENSTNASLSCQIECVPECEIVWFKDERPISGSYFVKNVSLPIDYELNHLPSTLSTLTWPDRQLKRDQDNARYMCKSSGNLVGKSISSETYFQVEFPPEDIDVSDDVVDVLFNTTPAAVTCIANGLPAPNYYWTFGDEEVSAEAELSLNYNIPKEQSGIYTCVAFNKHGNQTATTLINVLYKPECTIDKQIMNDGQVVITCEVSANPTDVFFQWFKDDEPLTDDIYTDELESAVRFQEDEFRYGSYKCIVNNSIGESGPCAIVLTGEGGWLERLAENKAVFVTASVVAGVLLMLIIIIVVIVIVCIVKRRAAAKGGSEGKKKKGEPDNRAFYENLPFHGLQAPPNKPFKPILPDLEYADVDFPAQPMNNNHPYNKAKIVEQILKDVEDDEAGSGDTPMRPPRAKTSTRK</sequence>
<evidence type="ECO:0000256" key="4">
    <source>
        <dbReference type="ARBA" id="ARBA00023180"/>
    </source>
</evidence>
<feature type="region of interest" description="Disordered" evidence="6">
    <location>
        <begin position="1096"/>
        <end position="1119"/>
    </location>
</feature>
<dbReference type="InterPro" id="IPR003599">
    <property type="entry name" value="Ig_sub"/>
</dbReference>
<dbReference type="SMART" id="SM00409">
    <property type="entry name" value="IG"/>
    <property type="match status" value="7"/>
</dbReference>
<dbReference type="CDD" id="cd00096">
    <property type="entry name" value="Ig"/>
    <property type="match status" value="2"/>
</dbReference>
<dbReference type="InterPro" id="IPR007110">
    <property type="entry name" value="Ig-like_dom"/>
</dbReference>
<dbReference type="Pfam" id="PF08205">
    <property type="entry name" value="C2-set_2"/>
    <property type="match status" value="1"/>
</dbReference>
<dbReference type="GO" id="GO:0098609">
    <property type="term" value="P:cell-cell adhesion"/>
    <property type="evidence" value="ECO:0007669"/>
    <property type="project" value="TreeGrafter"/>
</dbReference>
<feature type="region of interest" description="Disordered" evidence="6">
    <location>
        <begin position="448"/>
        <end position="475"/>
    </location>
</feature>
<dbReference type="InterPro" id="IPR003598">
    <property type="entry name" value="Ig_sub2"/>
</dbReference>
<feature type="domain" description="Ig-like" evidence="8">
    <location>
        <begin position="609"/>
        <end position="693"/>
    </location>
</feature>
<feature type="domain" description="Ig-like" evidence="8">
    <location>
        <begin position="375"/>
        <end position="513"/>
    </location>
</feature>
<dbReference type="SMART" id="SM00408">
    <property type="entry name" value="IGc2"/>
    <property type="match status" value="7"/>
</dbReference>
<evidence type="ECO:0000256" key="6">
    <source>
        <dbReference type="SAM" id="MobiDB-lite"/>
    </source>
</evidence>
<proteinExistence type="predicted"/>
<dbReference type="InterPro" id="IPR013783">
    <property type="entry name" value="Ig-like_fold"/>
</dbReference>
<keyword evidence="5" id="KW-0393">Immunoglobulin domain</keyword>
<dbReference type="GO" id="GO:0005886">
    <property type="term" value="C:plasma membrane"/>
    <property type="evidence" value="ECO:0007669"/>
    <property type="project" value="TreeGrafter"/>
</dbReference>
<dbReference type="GO" id="GO:0050839">
    <property type="term" value="F:cell adhesion molecule binding"/>
    <property type="evidence" value="ECO:0007669"/>
    <property type="project" value="TreeGrafter"/>
</dbReference>
<comment type="subcellular location">
    <subcellularLocation>
        <location evidence="1">Membrane</location>
        <topology evidence="1">Single-pass type I membrane protein</topology>
    </subcellularLocation>
</comment>
<keyword evidence="3" id="KW-1015">Disulfide bond</keyword>
<organism evidence="9">
    <name type="scientific">Hemiscolopendra marginata</name>
    <dbReference type="NCBI Taxonomy" id="943146"/>
    <lineage>
        <taxon>Eukaryota</taxon>
        <taxon>Metazoa</taxon>
        <taxon>Ecdysozoa</taxon>
        <taxon>Arthropoda</taxon>
        <taxon>Myriapoda</taxon>
        <taxon>Chilopoda</taxon>
        <taxon>Pleurostigmophora</taxon>
        <taxon>Scolopendromorpha</taxon>
        <taxon>Scolopendridae</taxon>
        <taxon>Hemiscolopendra</taxon>
    </lineage>
</organism>
<evidence type="ECO:0000313" key="9">
    <source>
        <dbReference type="EMBL" id="MUP40407.1"/>
    </source>
</evidence>
<dbReference type="EMBL" id="GHBY01000230">
    <property type="protein sequence ID" value="MUP40407.1"/>
    <property type="molecule type" value="Transcribed_RNA"/>
</dbReference>
<dbReference type="InterPro" id="IPR051275">
    <property type="entry name" value="Cell_adhesion_signaling"/>
</dbReference>
<feature type="domain" description="Ig-like" evidence="8">
    <location>
        <begin position="893"/>
        <end position="963"/>
    </location>
</feature>